<dbReference type="Gene3D" id="2.40.50.180">
    <property type="entry name" value="CheA-289, Domain 4"/>
    <property type="match status" value="1"/>
</dbReference>
<sequence>MAQYIGFNLGREEYVIPILVVQEIMKPTQTTKLPHTPQHVLGIINLRGKAISVIDLKRKLGLDSGDSDPKGNVIVTGIGRVTFGVKVDSITGVMNIEEDAIKRDIELICRRDTEECLRGVANLGDNRMVLIIDLSKMLNRDDLAMMAAAETAEDHTAMIETIDSCDADIGKSDTEGGTVPTDSVIPRDGEMFVQGVKEAFEKSIIDKGGEKGLVDKIMAEVQGLIEAFADGDTEKAERAIMAISSYGERDLFSEVGKMTRKLHDSFKNFEQMIDPRLHDIARDDMPKVTDELQWVIAKTDEAAGKTIEIAEKNQSKLSVLMNKLDDIEGKLNTMDCTHPDETVSLSFIKTELSEVSNDFFEIMLAQEFQDLTGQILKRVIRLVKELEEQLLQLVVYFGVKADAKKADATKVKELHGPHIKTAEGVVADQGDVDALLAEFGF</sequence>
<dbReference type="SUPFAM" id="SSF50341">
    <property type="entry name" value="CheW-like"/>
    <property type="match status" value="1"/>
</dbReference>
<dbReference type="Proteomes" id="UP000033423">
    <property type="component" value="Unassembled WGS sequence"/>
</dbReference>
<dbReference type="GO" id="GO:0006935">
    <property type="term" value="P:chemotaxis"/>
    <property type="evidence" value="ECO:0007669"/>
    <property type="project" value="InterPro"/>
</dbReference>
<dbReference type="PROSITE" id="PS50851">
    <property type="entry name" value="CHEW"/>
    <property type="match status" value="1"/>
</dbReference>
<dbReference type="PANTHER" id="PTHR22617">
    <property type="entry name" value="CHEMOTAXIS SENSOR HISTIDINE KINASE-RELATED"/>
    <property type="match status" value="1"/>
</dbReference>
<gene>
    <name evidence="2" type="ORF">MBAV_002393</name>
</gene>
<dbReference type="GO" id="GO:0003824">
    <property type="term" value="F:catalytic activity"/>
    <property type="evidence" value="ECO:0007669"/>
    <property type="project" value="InterPro"/>
</dbReference>
<organism evidence="2 3">
    <name type="scientific">Candidatus Magnetobacterium bavaricum</name>
    <dbReference type="NCBI Taxonomy" id="29290"/>
    <lineage>
        <taxon>Bacteria</taxon>
        <taxon>Pseudomonadati</taxon>
        <taxon>Nitrospirota</taxon>
        <taxon>Thermodesulfovibrionia</taxon>
        <taxon>Thermodesulfovibrionales</taxon>
        <taxon>Candidatus Magnetobacteriaceae</taxon>
        <taxon>Candidatus Magnetobacterium</taxon>
    </lineage>
</organism>
<dbReference type="GO" id="GO:0005829">
    <property type="term" value="C:cytosol"/>
    <property type="evidence" value="ECO:0007669"/>
    <property type="project" value="TreeGrafter"/>
</dbReference>
<name>A0A0F3GTW5_9BACT</name>
<comment type="caution">
    <text evidence="2">The sequence shown here is derived from an EMBL/GenBank/DDBJ whole genome shotgun (WGS) entry which is preliminary data.</text>
</comment>
<feature type="domain" description="CheW-like" evidence="1">
    <location>
        <begin position="1"/>
        <end position="143"/>
    </location>
</feature>
<protein>
    <submittedName>
        <fullName evidence="2">Chemotaxis protein CheZ</fullName>
    </submittedName>
</protein>
<dbReference type="GO" id="GO:0009288">
    <property type="term" value="C:bacterial-type flagellum"/>
    <property type="evidence" value="ECO:0007669"/>
    <property type="project" value="InterPro"/>
</dbReference>
<accession>A0A0F3GTW5</accession>
<evidence type="ECO:0000313" key="3">
    <source>
        <dbReference type="Proteomes" id="UP000033423"/>
    </source>
</evidence>
<evidence type="ECO:0000313" key="2">
    <source>
        <dbReference type="EMBL" id="KJU85410.1"/>
    </source>
</evidence>
<dbReference type="SMART" id="SM00260">
    <property type="entry name" value="CheW"/>
    <property type="match status" value="1"/>
</dbReference>
<dbReference type="GO" id="GO:0007165">
    <property type="term" value="P:signal transduction"/>
    <property type="evidence" value="ECO:0007669"/>
    <property type="project" value="InterPro"/>
</dbReference>
<dbReference type="InterPro" id="IPR002545">
    <property type="entry name" value="CheW-lke_dom"/>
</dbReference>
<dbReference type="Gene3D" id="2.30.30.40">
    <property type="entry name" value="SH3 Domains"/>
    <property type="match status" value="1"/>
</dbReference>
<dbReference type="SUPFAM" id="SSF75708">
    <property type="entry name" value="Chemotaxis phosphatase CheZ"/>
    <property type="match status" value="1"/>
</dbReference>
<dbReference type="InterPro" id="IPR039315">
    <property type="entry name" value="CheW"/>
</dbReference>
<dbReference type="EMBL" id="LACI01001035">
    <property type="protein sequence ID" value="KJU85410.1"/>
    <property type="molecule type" value="Genomic_DNA"/>
</dbReference>
<keyword evidence="3" id="KW-1185">Reference proteome</keyword>
<dbReference type="Pfam" id="PF01584">
    <property type="entry name" value="CheW"/>
    <property type="match status" value="1"/>
</dbReference>
<dbReference type="InterPro" id="IPR007439">
    <property type="entry name" value="Chemotax_Pase_CheZ"/>
</dbReference>
<dbReference type="PANTHER" id="PTHR22617:SF23">
    <property type="entry name" value="CHEMOTAXIS PROTEIN CHEW"/>
    <property type="match status" value="1"/>
</dbReference>
<proteinExistence type="predicted"/>
<dbReference type="InterPro" id="IPR036061">
    <property type="entry name" value="CheW-like_dom_sf"/>
</dbReference>
<evidence type="ECO:0000259" key="1">
    <source>
        <dbReference type="PROSITE" id="PS50851"/>
    </source>
</evidence>
<reference evidence="2 3" key="1">
    <citation type="submission" date="2015-02" db="EMBL/GenBank/DDBJ databases">
        <title>Single-cell genomics of uncultivated deep-branching MTB reveals a conserved set of magnetosome genes.</title>
        <authorList>
            <person name="Kolinko S."/>
            <person name="Richter M."/>
            <person name="Glockner F.O."/>
            <person name="Brachmann A."/>
            <person name="Schuler D."/>
        </authorList>
    </citation>
    <scope>NUCLEOTIDE SEQUENCE [LARGE SCALE GENOMIC DNA]</scope>
    <source>
        <strain evidence="2">TM-1</strain>
    </source>
</reference>
<dbReference type="Gene3D" id="1.10.287.500">
    <property type="entry name" value="Helix hairpin bin"/>
    <property type="match status" value="1"/>
</dbReference>
<dbReference type="GO" id="GO:0050920">
    <property type="term" value="P:regulation of chemotaxis"/>
    <property type="evidence" value="ECO:0007669"/>
    <property type="project" value="InterPro"/>
</dbReference>
<dbReference type="AlphaFoldDB" id="A0A0F3GTW5"/>
<dbReference type="Pfam" id="PF04344">
    <property type="entry name" value="CheZ"/>
    <property type="match status" value="1"/>
</dbReference>